<keyword evidence="2" id="KW-0238">DNA-binding</keyword>
<dbReference type="Pfam" id="PF12833">
    <property type="entry name" value="HTH_18"/>
    <property type="match status" value="1"/>
</dbReference>
<evidence type="ECO:0000313" key="5">
    <source>
        <dbReference type="EMBL" id="EHN10744.1"/>
    </source>
</evidence>
<dbReference type="Pfam" id="PF20240">
    <property type="entry name" value="DUF6597"/>
    <property type="match status" value="1"/>
</dbReference>
<dbReference type="GO" id="GO:0003700">
    <property type="term" value="F:DNA-binding transcription factor activity"/>
    <property type="evidence" value="ECO:0007669"/>
    <property type="project" value="InterPro"/>
</dbReference>
<keyword evidence="6" id="KW-1185">Reference proteome</keyword>
<dbReference type="RefSeq" id="WP_007575318.1">
    <property type="nucleotide sequence ID" value="NZ_AGUD01000203.1"/>
</dbReference>
<keyword evidence="1" id="KW-0805">Transcription regulation</keyword>
<dbReference type="Gene3D" id="1.10.10.60">
    <property type="entry name" value="Homeodomain-like"/>
    <property type="match status" value="1"/>
</dbReference>
<organism evidence="5 6">
    <name type="scientific">Patulibacter medicamentivorans</name>
    <dbReference type="NCBI Taxonomy" id="1097667"/>
    <lineage>
        <taxon>Bacteria</taxon>
        <taxon>Bacillati</taxon>
        <taxon>Actinomycetota</taxon>
        <taxon>Thermoleophilia</taxon>
        <taxon>Solirubrobacterales</taxon>
        <taxon>Patulibacteraceae</taxon>
        <taxon>Patulibacter</taxon>
    </lineage>
</organism>
<dbReference type="PATRIC" id="fig|1097667.3.peg.2386"/>
<name>H0E6F5_9ACTN</name>
<dbReference type="OrthoDB" id="9815799at2"/>
<gene>
    <name evidence="5" type="ORF">PAI11_24050</name>
</gene>
<dbReference type="EMBL" id="AGUD01000203">
    <property type="protein sequence ID" value="EHN10744.1"/>
    <property type="molecule type" value="Genomic_DNA"/>
</dbReference>
<dbReference type="InterPro" id="IPR050204">
    <property type="entry name" value="AraC_XylS_family_regulators"/>
</dbReference>
<evidence type="ECO:0000256" key="3">
    <source>
        <dbReference type="ARBA" id="ARBA00023163"/>
    </source>
</evidence>
<dbReference type="AlphaFoldDB" id="H0E6F5"/>
<evidence type="ECO:0000313" key="6">
    <source>
        <dbReference type="Proteomes" id="UP000005143"/>
    </source>
</evidence>
<evidence type="ECO:0000256" key="2">
    <source>
        <dbReference type="ARBA" id="ARBA00023125"/>
    </source>
</evidence>
<proteinExistence type="predicted"/>
<dbReference type="Proteomes" id="UP000005143">
    <property type="component" value="Unassembled WGS sequence"/>
</dbReference>
<feature type="domain" description="HTH araC/xylS-type" evidence="4">
    <location>
        <begin position="157"/>
        <end position="260"/>
    </location>
</feature>
<dbReference type="InterPro" id="IPR046532">
    <property type="entry name" value="DUF6597"/>
</dbReference>
<reference evidence="5 6" key="1">
    <citation type="journal article" date="2013" name="Biodegradation">
        <title>Quantitative proteomic analysis of ibuprofen-degrading Patulibacter sp. strain I11.</title>
        <authorList>
            <person name="Almeida B."/>
            <person name="Kjeldal H."/>
            <person name="Lolas I."/>
            <person name="Knudsen A.D."/>
            <person name="Carvalho G."/>
            <person name="Nielsen K.L."/>
            <person name="Barreto Crespo M.T."/>
            <person name="Stensballe A."/>
            <person name="Nielsen J.L."/>
        </authorList>
    </citation>
    <scope>NUCLEOTIDE SEQUENCE [LARGE SCALE GENOMIC DNA]</scope>
    <source>
        <strain evidence="5 6">I11</strain>
    </source>
</reference>
<keyword evidence="3" id="KW-0804">Transcription</keyword>
<protein>
    <submittedName>
        <fullName evidence="5">Transcriptional regulator AraC family</fullName>
    </submittedName>
</protein>
<sequence length="282" mass="28833">MTATYRELPPPAALAERVACLWWRDPGAVPEEPVPATAGEPPAGHVVLPDGCIDLVWSAGTLLVAGPDTGPAPVAASAEAAVGIRFRPGAGPAVLGESALALRDRRVPVVDLWGREGRDLQERTAESEGATARLELLVDVVERRIAAGDGRASAGGDPLVSAAVTALGGGGTAIGELAAALAISERQLRRRFHDHVGYGPKTLDRVLRLQRFLAAVAADDPASPTTLAALAAEAGYADQAHLAREARALTGDTATALAARWRPAPPLRAAGRIAAAPASPGA</sequence>
<comment type="caution">
    <text evidence="5">The sequence shown here is derived from an EMBL/GenBank/DDBJ whole genome shotgun (WGS) entry which is preliminary data.</text>
</comment>
<dbReference type="PANTHER" id="PTHR46796">
    <property type="entry name" value="HTH-TYPE TRANSCRIPTIONAL ACTIVATOR RHAS-RELATED"/>
    <property type="match status" value="1"/>
</dbReference>
<dbReference type="PROSITE" id="PS01124">
    <property type="entry name" value="HTH_ARAC_FAMILY_2"/>
    <property type="match status" value="1"/>
</dbReference>
<dbReference type="PANTHER" id="PTHR46796:SF15">
    <property type="entry name" value="BLL1074 PROTEIN"/>
    <property type="match status" value="1"/>
</dbReference>
<evidence type="ECO:0000256" key="1">
    <source>
        <dbReference type="ARBA" id="ARBA00023015"/>
    </source>
</evidence>
<accession>H0E6F5</accession>
<evidence type="ECO:0000259" key="4">
    <source>
        <dbReference type="PROSITE" id="PS01124"/>
    </source>
</evidence>
<dbReference type="InterPro" id="IPR018060">
    <property type="entry name" value="HTH_AraC"/>
</dbReference>
<dbReference type="SMART" id="SM00342">
    <property type="entry name" value="HTH_ARAC"/>
    <property type="match status" value="1"/>
</dbReference>
<dbReference type="GO" id="GO:0043565">
    <property type="term" value="F:sequence-specific DNA binding"/>
    <property type="evidence" value="ECO:0007669"/>
    <property type="project" value="InterPro"/>
</dbReference>